<organism evidence="2 3">
    <name type="scientific">Neisseria arctica</name>
    <dbReference type="NCBI Taxonomy" id="1470200"/>
    <lineage>
        <taxon>Bacteria</taxon>
        <taxon>Pseudomonadati</taxon>
        <taxon>Pseudomonadota</taxon>
        <taxon>Betaproteobacteria</taxon>
        <taxon>Neisseriales</taxon>
        <taxon>Neisseriaceae</taxon>
        <taxon>Neisseria</taxon>
    </lineage>
</organism>
<dbReference type="Pfam" id="PF03372">
    <property type="entry name" value="Exo_endo_phos"/>
    <property type="match status" value="1"/>
</dbReference>
<dbReference type="RefSeq" id="WP_047761476.1">
    <property type="nucleotide sequence ID" value="NZ_CP091510.1"/>
</dbReference>
<dbReference type="GO" id="GO:0003824">
    <property type="term" value="F:catalytic activity"/>
    <property type="evidence" value="ECO:0007669"/>
    <property type="project" value="InterPro"/>
</dbReference>
<protein>
    <recommendedName>
        <fullName evidence="1">Endonuclease/exonuclease/phosphatase domain-containing protein</fullName>
    </recommendedName>
</protein>
<dbReference type="SUPFAM" id="SSF56219">
    <property type="entry name" value="DNase I-like"/>
    <property type="match status" value="1"/>
</dbReference>
<sequence length="253" mass="28909">MSASPLIIATYNMHKGMSALNRKVQIELMADALEGLHPDILFLQEVQGENLNRQFKIDTFPSQPHYDIISDRLAFNSSYGQNAAYKKRHHGNAILSHMPITTRRNFNISVNKMEQRGLLHCEIHPEDWPLPLVCLCAHLNLREPDRIKQYHAIFDYVSKHIDPMSPLVIAGDFNDWRHKSCISFGSALNLNEVFVVAHGKRPKTFPARMPVLSLDRIYTRNLSILDAQIHNGKIWQALSDHLPLSAKVLPRLP</sequence>
<dbReference type="STRING" id="1470200.PL75_08375"/>
<dbReference type="EMBL" id="JTDO01000013">
    <property type="protein sequence ID" value="KLT72401.1"/>
    <property type="molecule type" value="Genomic_DNA"/>
</dbReference>
<dbReference type="PATRIC" id="fig|1470200.3.peg.599"/>
<dbReference type="GO" id="GO:0016020">
    <property type="term" value="C:membrane"/>
    <property type="evidence" value="ECO:0007669"/>
    <property type="project" value="GOC"/>
</dbReference>
<name>A0A0J0YQK2_9NEIS</name>
<evidence type="ECO:0000313" key="3">
    <source>
        <dbReference type="Proteomes" id="UP000036027"/>
    </source>
</evidence>
<dbReference type="Proteomes" id="UP000036027">
    <property type="component" value="Unassembled WGS sequence"/>
</dbReference>
<comment type="caution">
    <text evidence="2">The sequence shown here is derived from an EMBL/GenBank/DDBJ whole genome shotgun (WGS) entry which is preliminary data.</text>
</comment>
<dbReference type="InterPro" id="IPR051916">
    <property type="entry name" value="GPI-anchor_lipid_remodeler"/>
</dbReference>
<dbReference type="AlphaFoldDB" id="A0A0J0YQK2"/>
<dbReference type="PANTHER" id="PTHR14859">
    <property type="entry name" value="CALCOFLUOR WHITE HYPERSENSITIVE PROTEIN PRECURSOR"/>
    <property type="match status" value="1"/>
</dbReference>
<reference evidence="2 3" key="1">
    <citation type="submission" date="2014-11" db="EMBL/GenBank/DDBJ databases">
        <title>Genome of a novel goose pathogen.</title>
        <authorList>
            <person name="Hansen C.M."/>
            <person name="Hueffer K."/>
            <person name="Choi S.C."/>
        </authorList>
    </citation>
    <scope>NUCLEOTIDE SEQUENCE [LARGE SCALE GENOMIC DNA]</scope>
    <source>
        <strain evidence="2 3">KH1503</strain>
    </source>
</reference>
<gene>
    <name evidence="2" type="ORF">PL75_08375</name>
</gene>
<keyword evidence="3" id="KW-1185">Reference proteome</keyword>
<dbReference type="InterPro" id="IPR005135">
    <property type="entry name" value="Endo/exonuclease/phosphatase"/>
</dbReference>
<dbReference type="PANTHER" id="PTHR14859:SF1">
    <property type="entry name" value="PGAP2-INTERACTING PROTEIN"/>
    <property type="match status" value="1"/>
</dbReference>
<dbReference type="InterPro" id="IPR036691">
    <property type="entry name" value="Endo/exonu/phosph_ase_sf"/>
</dbReference>
<dbReference type="Gene3D" id="3.60.10.10">
    <property type="entry name" value="Endonuclease/exonuclease/phosphatase"/>
    <property type="match status" value="1"/>
</dbReference>
<proteinExistence type="predicted"/>
<dbReference type="OrthoDB" id="9793162at2"/>
<accession>A0A0J0YQK2</accession>
<feature type="domain" description="Endonuclease/exonuclease/phosphatase" evidence="1">
    <location>
        <begin position="9"/>
        <end position="241"/>
    </location>
</feature>
<evidence type="ECO:0000313" key="2">
    <source>
        <dbReference type="EMBL" id="KLT72401.1"/>
    </source>
</evidence>
<dbReference type="GO" id="GO:0006506">
    <property type="term" value="P:GPI anchor biosynthetic process"/>
    <property type="evidence" value="ECO:0007669"/>
    <property type="project" value="TreeGrafter"/>
</dbReference>
<evidence type="ECO:0000259" key="1">
    <source>
        <dbReference type="Pfam" id="PF03372"/>
    </source>
</evidence>